<organism evidence="1 2">
    <name type="scientific">Pedococcus cremeus</name>
    <dbReference type="NCBI Taxonomy" id="587636"/>
    <lineage>
        <taxon>Bacteria</taxon>
        <taxon>Bacillati</taxon>
        <taxon>Actinomycetota</taxon>
        <taxon>Actinomycetes</taxon>
        <taxon>Micrococcales</taxon>
        <taxon>Intrasporangiaceae</taxon>
        <taxon>Pedococcus</taxon>
    </lineage>
</organism>
<name>A0A1H9XPY0_9MICO</name>
<accession>A0A1H9XPY0</accession>
<dbReference type="STRING" id="587636.SAMN05216199_0065"/>
<dbReference type="Proteomes" id="UP000199019">
    <property type="component" value="Unassembled WGS sequence"/>
</dbReference>
<dbReference type="AlphaFoldDB" id="A0A1H9XPY0"/>
<sequence length="259" mass="27857">MGRVGETARDESRQLLHEELREALPLLELEVRLSAPLTELGGLGSRAVAQWTGEGVLRVSALDVEGVWTRDDVAVTRREHDGGVVELVVATCTGLSIDLGHAAEAVEVLDSFVDYAHFLPLLDPHRASGLAEDVEERCAGGGERLVLLDRVELAPAWRGMGGVGRLVVGRLLGWLATDTRLVALQPFPTQFSGAGEVPGFAEARTKVQQVWGSVGFTPWRHHIWCIDPGSRPLVDALAQLEERLGVAEDQPGLASDSGV</sequence>
<reference evidence="2" key="1">
    <citation type="submission" date="2016-10" db="EMBL/GenBank/DDBJ databases">
        <authorList>
            <person name="Varghese N."/>
            <person name="Submissions S."/>
        </authorList>
    </citation>
    <scope>NUCLEOTIDE SEQUENCE [LARGE SCALE GENOMIC DNA]</scope>
    <source>
        <strain evidence="2">CGMCC 1.6963</strain>
    </source>
</reference>
<evidence type="ECO:0000313" key="1">
    <source>
        <dbReference type="EMBL" id="SES48202.1"/>
    </source>
</evidence>
<gene>
    <name evidence="1" type="ORF">SAMN05216199_0065</name>
</gene>
<proteinExistence type="predicted"/>
<keyword evidence="2" id="KW-1185">Reference proteome</keyword>
<dbReference type="EMBL" id="FOHB01000010">
    <property type="protein sequence ID" value="SES48202.1"/>
    <property type="molecule type" value="Genomic_DNA"/>
</dbReference>
<evidence type="ECO:0000313" key="2">
    <source>
        <dbReference type="Proteomes" id="UP000199019"/>
    </source>
</evidence>
<protein>
    <submittedName>
        <fullName evidence="1">Uncharacterized protein</fullName>
    </submittedName>
</protein>